<protein>
    <submittedName>
        <fullName evidence="2">Uncharacterized protein</fullName>
    </submittedName>
</protein>
<evidence type="ECO:0000256" key="1">
    <source>
        <dbReference type="SAM" id="MobiDB-lite"/>
    </source>
</evidence>
<dbReference type="RefSeq" id="WP_343972778.1">
    <property type="nucleotide sequence ID" value="NZ_BAAAJG010000003.1"/>
</dbReference>
<feature type="compositionally biased region" description="Basic and acidic residues" evidence="1">
    <location>
        <begin position="259"/>
        <end position="280"/>
    </location>
</feature>
<feature type="compositionally biased region" description="Basic and acidic residues" evidence="1">
    <location>
        <begin position="635"/>
        <end position="644"/>
    </location>
</feature>
<comment type="caution">
    <text evidence="2">The sequence shown here is derived from an EMBL/GenBank/DDBJ whole genome shotgun (WGS) entry which is preliminary data.</text>
</comment>
<feature type="compositionally biased region" description="Gly residues" evidence="1">
    <location>
        <begin position="622"/>
        <end position="631"/>
    </location>
</feature>
<sequence length="644" mass="67627">MEDGTSFGETTHELLLALAGRVDDDLLGRARELVAVGEDARAVELVTASLVAGRAVLPERVRSALVAAARAARTDLDPGAALPKADPEDGTEHRFAAPADDDPVAGALLALPARALAGCHVLLARRRTPAGSAPGPVPHPVVLVQAPAGGRPTEVLAYQIAVALERADVHASVEVLSPDGALSEYHAAALRSAAPVISADDAEPAFAEVPRPAPRRERETRPEPEEQPAARRQVPDTAGLLRPPVQSDALLGDVLPSVRAEREPEAQEADRRGPERREPARPVAVPDATGEARGADDSDDPATTSAMPASIPAASRRPAPEREQAEPTPEPPARPAPRPAPRPVPTPARIRRPTVTPISRTSVPNPIPLVRRGGPASIVRPMAPIEPEPEAELPVDAAAAEVTEPPARESVPAPDRRPADAETPAFHSLSDPLNGPLNEPLLAPLLDPTVHEDDPLAVGGRLPAEDVAPPARADHDDWSADWLSGTWAMAPSVLDGPPRERDQAGDEVADTDFEAEEADDPVAEAEPPAPRPAPGRPARHRYTDEPASPEPVAEAEPERPRLELEPSGEALGLRPESLSRLSDADRQLLARLQAELLEGRRPRVSRRAGIGNGVGPHRPGNNGVGNNGAGNNGSHRSDPPDLAG</sequence>
<feature type="compositionally biased region" description="Basic and acidic residues" evidence="1">
    <location>
        <begin position="214"/>
        <end position="224"/>
    </location>
</feature>
<feature type="region of interest" description="Disordered" evidence="1">
    <location>
        <begin position="397"/>
        <end position="578"/>
    </location>
</feature>
<name>A0ABW4FEY2_9PSEU</name>
<keyword evidence="3" id="KW-1185">Reference proteome</keyword>
<reference evidence="3" key="1">
    <citation type="journal article" date="2019" name="Int. J. Syst. Evol. Microbiol.">
        <title>The Global Catalogue of Microorganisms (GCM) 10K type strain sequencing project: providing services to taxonomists for standard genome sequencing and annotation.</title>
        <authorList>
            <consortium name="The Broad Institute Genomics Platform"/>
            <consortium name="The Broad Institute Genome Sequencing Center for Infectious Disease"/>
            <person name="Wu L."/>
            <person name="Ma J."/>
        </authorList>
    </citation>
    <scope>NUCLEOTIDE SEQUENCE [LARGE SCALE GENOMIC DNA]</scope>
    <source>
        <strain evidence="3">JCM 12165</strain>
    </source>
</reference>
<feature type="compositionally biased region" description="Acidic residues" evidence="1">
    <location>
        <begin position="505"/>
        <end position="523"/>
    </location>
</feature>
<accession>A0ABW4FEY2</accession>
<feature type="compositionally biased region" description="Low complexity" evidence="1">
    <location>
        <begin position="301"/>
        <end position="317"/>
    </location>
</feature>
<evidence type="ECO:0000313" key="3">
    <source>
        <dbReference type="Proteomes" id="UP001597145"/>
    </source>
</evidence>
<proteinExistence type="predicted"/>
<gene>
    <name evidence="2" type="ORF">ACFSCY_02390</name>
</gene>
<dbReference type="EMBL" id="JBHUCP010000001">
    <property type="protein sequence ID" value="MFD1528281.1"/>
    <property type="molecule type" value="Genomic_DNA"/>
</dbReference>
<feature type="region of interest" description="Disordered" evidence="1">
    <location>
        <begin position="201"/>
        <end position="374"/>
    </location>
</feature>
<organism evidence="2 3">
    <name type="scientific">Pseudonocardia aurantiaca</name>
    <dbReference type="NCBI Taxonomy" id="75290"/>
    <lineage>
        <taxon>Bacteria</taxon>
        <taxon>Bacillati</taxon>
        <taxon>Actinomycetota</taxon>
        <taxon>Actinomycetes</taxon>
        <taxon>Pseudonocardiales</taxon>
        <taxon>Pseudonocardiaceae</taxon>
        <taxon>Pseudonocardia</taxon>
    </lineage>
</organism>
<evidence type="ECO:0000313" key="2">
    <source>
        <dbReference type="EMBL" id="MFD1528281.1"/>
    </source>
</evidence>
<dbReference type="Proteomes" id="UP001597145">
    <property type="component" value="Unassembled WGS sequence"/>
</dbReference>
<feature type="region of interest" description="Disordered" evidence="1">
    <location>
        <begin position="595"/>
        <end position="644"/>
    </location>
</feature>
<feature type="compositionally biased region" description="Pro residues" evidence="1">
    <location>
        <begin position="328"/>
        <end position="346"/>
    </location>
</feature>